<dbReference type="OrthoDB" id="9810277at2"/>
<dbReference type="Proteomes" id="UP000249688">
    <property type="component" value="Unassembled WGS sequence"/>
</dbReference>
<accession>A0A2W7HVU6</accession>
<sequence length="501" mass="56365">MLCLRDFTRKALRKHFASLDAFLRRWKGAERKQAIIDEVAAEGLPLAAIAEEIGKGLDPFDLICHIAFDRPPLTRREWAENVCVRRRSGTWPDGREGSLIPVKAQETDRSRRGDWAGDRDNRASGARTDRRPGDARSRPCRLPTGPSMMRTMPGKAMQDCAGTDLARKLAVLRSPASYPEAPRAVEVRETHMSWVFLTDGFAWKLKKPVRHPFLDYRRLEQRRHFCEEELRLNRRLAPDVYLDVVPLVRRPDGALMLGGAGEAVDWLVRMRRLPASLMLDVALEHGTATPVAVARAADHLASFYASAPPAAAGEEPYLDRFHHEITLNRQTLHDGAYGLPHEAAARVLDTLEGFLGEERDALLVPLRAGRVVEGHGDLRPEHVFLGEPPAVIDCLEFDPKLRLLDPFEEVAFLAMECRMLGGSWAGAAFLRHVAGALRTRPGARLFAFYTGFRACLRARLSIAHLQEPEPREPAKWQPRTLRYLGQAEAACARLRRLPRVR</sequence>
<protein>
    <submittedName>
        <fullName evidence="3">Aminoglycoside phosphotransferase family enzyme</fullName>
    </submittedName>
</protein>
<evidence type="ECO:0000313" key="3">
    <source>
        <dbReference type="EMBL" id="PZW36952.1"/>
    </source>
</evidence>
<comment type="caution">
    <text evidence="3">The sequence shown here is derived from an EMBL/GenBank/DDBJ whole genome shotgun (WGS) entry which is preliminary data.</text>
</comment>
<dbReference type="AlphaFoldDB" id="A0A2W7HVU6"/>
<dbReference type="Pfam" id="PF08463">
    <property type="entry name" value="EcoEI_R_C"/>
    <property type="match status" value="1"/>
</dbReference>
<dbReference type="SUPFAM" id="SSF56112">
    <property type="entry name" value="Protein kinase-like (PK-like)"/>
    <property type="match status" value="1"/>
</dbReference>
<organism evidence="3 4">
    <name type="scientific">Humitalea rosea</name>
    <dbReference type="NCBI Taxonomy" id="990373"/>
    <lineage>
        <taxon>Bacteria</taxon>
        <taxon>Pseudomonadati</taxon>
        <taxon>Pseudomonadota</taxon>
        <taxon>Alphaproteobacteria</taxon>
        <taxon>Acetobacterales</taxon>
        <taxon>Roseomonadaceae</taxon>
        <taxon>Humitalea</taxon>
    </lineage>
</organism>
<feature type="region of interest" description="Disordered" evidence="1">
    <location>
        <begin position="103"/>
        <end position="155"/>
    </location>
</feature>
<keyword evidence="4" id="KW-1185">Reference proteome</keyword>
<feature type="domain" description="EcoEI R protein C-terminal" evidence="2">
    <location>
        <begin position="5"/>
        <end position="85"/>
    </location>
</feature>
<feature type="compositionally biased region" description="Basic and acidic residues" evidence="1">
    <location>
        <begin position="105"/>
        <end position="137"/>
    </location>
</feature>
<gene>
    <name evidence="3" type="ORF">C8P66_1514</name>
</gene>
<evidence type="ECO:0000259" key="2">
    <source>
        <dbReference type="Pfam" id="PF08463"/>
    </source>
</evidence>
<dbReference type="GO" id="GO:0006304">
    <property type="term" value="P:DNA modification"/>
    <property type="evidence" value="ECO:0007669"/>
    <property type="project" value="InterPro"/>
</dbReference>
<name>A0A2W7HVU6_9PROT</name>
<dbReference type="InterPro" id="IPR011009">
    <property type="entry name" value="Kinase-like_dom_sf"/>
</dbReference>
<dbReference type="EMBL" id="QKYU01000051">
    <property type="protein sequence ID" value="PZW36952.1"/>
    <property type="molecule type" value="Genomic_DNA"/>
</dbReference>
<dbReference type="PANTHER" id="PTHR43883:SF1">
    <property type="entry name" value="GLUCONOKINASE"/>
    <property type="match status" value="1"/>
</dbReference>
<keyword evidence="3" id="KW-0808">Transferase</keyword>
<dbReference type="PANTHER" id="PTHR43883">
    <property type="entry name" value="SLR0207 PROTEIN"/>
    <property type="match status" value="1"/>
</dbReference>
<evidence type="ECO:0000256" key="1">
    <source>
        <dbReference type="SAM" id="MobiDB-lite"/>
    </source>
</evidence>
<reference evidence="3 4" key="1">
    <citation type="submission" date="2018-06" db="EMBL/GenBank/DDBJ databases">
        <title>Genomic Encyclopedia of Archaeal and Bacterial Type Strains, Phase II (KMG-II): from individual species to whole genera.</title>
        <authorList>
            <person name="Goeker M."/>
        </authorList>
    </citation>
    <scope>NUCLEOTIDE SEQUENCE [LARGE SCALE GENOMIC DNA]</scope>
    <source>
        <strain evidence="3 4">DSM 24525</strain>
    </source>
</reference>
<dbReference type="GO" id="GO:0003677">
    <property type="term" value="F:DNA binding"/>
    <property type="evidence" value="ECO:0007669"/>
    <property type="project" value="InterPro"/>
</dbReference>
<evidence type="ECO:0000313" key="4">
    <source>
        <dbReference type="Proteomes" id="UP000249688"/>
    </source>
</evidence>
<dbReference type="GO" id="GO:0016740">
    <property type="term" value="F:transferase activity"/>
    <property type="evidence" value="ECO:0007669"/>
    <property type="project" value="UniProtKB-KW"/>
</dbReference>
<dbReference type="InterPro" id="IPR013670">
    <property type="entry name" value="EcoEI_R_C_dom"/>
</dbReference>
<dbReference type="InterPro" id="IPR052732">
    <property type="entry name" value="Cell-binding_unc_protein"/>
</dbReference>
<proteinExistence type="predicted"/>